<sequence>MFPSSSSKATFFPGDSLQRLPESAAVHRGHIPVRQLLPEYGLSGRGTLPATQCHNRDQDVLQHVHVQGQHGSQAYLSGCQEDGRNGDDGC</sequence>
<feature type="region of interest" description="Disordered" evidence="1">
    <location>
        <begin position="71"/>
        <end position="90"/>
    </location>
</feature>
<feature type="compositionally biased region" description="Basic and acidic residues" evidence="1">
    <location>
        <begin position="81"/>
        <end position="90"/>
    </location>
</feature>
<keyword evidence="3" id="KW-1185">Reference proteome</keyword>
<name>A0AAV4TI30_CAEEX</name>
<dbReference type="AlphaFoldDB" id="A0AAV4TI30"/>
<accession>A0AAV4TI30</accession>
<dbReference type="Proteomes" id="UP001054945">
    <property type="component" value="Unassembled WGS sequence"/>
</dbReference>
<gene>
    <name evidence="2" type="ORF">CEXT_790081</name>
</gene>
<comment type="caution">
    <text evidence="2">The sequence shown here is derived from an EMBL/GenBank/DDBJ whole genome shotgun (WGS) entry which is preliminary data.</text>
</comment>
<evidence type="ECO:0000313" key="2">
    <source>
        <dbReference type="EMBL" id="GIY46005.1"/>
    </source>
</evidence>
<organism evidence="2 3">
    <name type="scientific">Caerostris extrusa</name>
    <name type="common">Bark spider</name>
    <name type="synonym">Caerostris bankana</name>
    <dbReference type="NCBI Taxonomy" id="172846"/>
    <lineage>
        <taxon>Eukaryota</taxon>
        <taxon>Metazoa</taxon>
        <taxon>Ecdysozoa</taxon>
        <taxon>Arthropoda</taxon>
        <taxon>Chelicerata</taxon>
        <taxon>Arachnida</taxon>
        <taxon>Araneae</taxon>
        <taxon>Araneomorphae</taxon>
        <taxon>Entelegynae</taxon>
        <taxon>Araneoidea</taxon>
        <taxon>Araneidae</taxon>
        <taxon>Caerostris</taxon>
    </lineage>
</organism>
<dbReference type="EMBL" id="BPLR01011354">
    <property type="protein sequence ID" value="GIY46005.1"/>
    <property type="molecule type" value="Genomic_DNA"/>
</dbReference>
<protein>
    <submittedName>
        <fullName evidence="2">Uncharacterized protein</fullName>
    </submittedName>
</protein>
<reference evidence="2 3" key="1">
    <citation type="submission" date="2021-06" db="EMBL/GenBank/DDBJ databases">
        <title>Caerostris extrusa draft genome.</title>
        <authorList>
            <person name="Kono N."/>
            <person name="Arakawa K."/>
        </authorList>
    </citation>
    <scope>NUCLEOTIDE SEQUENCE [LARGE SCALE GENOMIC DNA]</scope>
</reference>
<evidence type="ECO:0000256" key="1">
    <source>
        <dbReference type="SAM" id="MobiDB-lite"/>
    </source>
</evidence>
<proteinExistence type="predicted"/>
<evidence type="ECO:0000313" key="3">
    <source>
        <dbReference type="Proteomes" id="UP001054945"/>
    </source>
</evidence>